<accession>A0ABT1CRU1</accession>
<evidence type="ECO:0000313" key="5">
    <source>
        <dbReference type="Proteomes" id="UP001320715"/>
    </source>
</evidence>
<protein>
    <submittedName>
        <fullName evidence="4">Acyltransferase family protein</fullName>
    </submittedName>
</protein>
<keyword evidence="2" id="KW-0732">Signal</keyword>
<dbReference type="EMBL" id="JAAAML010000002">
    <property type="protein sequence ID" value="MCO6408892.1"/>
    <property type="molecule type" value="Genomic_DNA"/>
</dbReference>
<keyword evidence="1" id="KW-0472">Membrane</keyword>
<dbReference type="Proteomes" id="UP001320715">
    <property type="component" value="Unassembled WGS sequence"/>
</dbReference>
<keyword evidence="1" id="KW-1133">Transmembrane helix</keyword>
<dbReference type="PANTHER" id="PTHR23028:SF131">
    <property type="entry name" value="BLR2367 PROTEIN"/>
    <property type="match status" value="1"/>
</dbReference>
<evidence type="ECO:0000256" key="2">
    <source>
        <dbReference type="SAM" id="SignalP"/>
    </source>
</evidence>
<evidence type="ECO:0000256" key="1">
    <source>
        <dbReference type="SAM" id="Phobius"/>
    </source>
</evidence>
<keyword evidence="4" id="KW-0012">Acyltransferase</keyword>
<dbReference type="RefSeq" id="WP_252915941.1">
    <property type="nucleotide sequence ID" value="NZ_JAAAML010000002.1"/>
</dbReference>
<dbReference type="GO" id="GO:0016746">
    <property type="term" value="F:acyltransferase activity"/>
    <property type="evidence" value="ECO:0007669"/>
    <property type="project" value="UniProtKB-KW"/>
</dbReference>
<feature type="transmembrane region" description="Helical" evidence="1">
    <location>
        <begin position="138"/>
        <end position="158"/>
    </location>
</feature>
<feature type="transmembrane region" description="Helical" evidence="1">
    <location>
        <begin position="282"/>
        <end position="304"/>
    </location>
</feature>
<keyword evidence="1" id="KW-0812">Transmembrane</keyword>
<gene>
    <name evidence="4" type="ORF">GTW23_11955</name>
</gene>
<reference evidence="4 5" key="1">
    <citation type="submission" date="2020-01" db="EMBL/GenBank/DDBJ databases">
        <title>Genomes of bacteria type strains.</title>
        <authorList>
            <person name="Chen J."/>
            <person name="Zhu S."/>
            <person name="Yang J."/>
        </authorList>
    </citation>
    <scope>NUCLEOTIDE SEQUENCE [LARGE SCALE GENOMIC DNA]</scope>
    <source>
        <strain evidence="4 5">DSM 16655</strain>
    </source>
</reference>
<feature type="transmembrane region" description="Helical" evidence="1">
    <location>
        <begin position="202"/>
        <end position="222"/>
    </location>
</feature>
<comment type="caution">
    <text evidence="4">The sequence shown here is derived from an EMBL/GenBank/DDBJ whole genome shotgun (WGS) entry which is preliminary data.</text>
</comment>
<feature type="chain" id="PRO_5046310110" evidence="2">
    <location>
        <begin position="29"/>
        <end position="365"/>
    </location>
</feature>
<name>A0ABT1CRU1_9HYPH</name>
<feature type="transmembrane region" description="Helical" evidence="1">
    <location>
        <begin position="316"/>
        <end position="336"/>
    </location>
</feature>
<dbReference type="InterPro" id="IPR002656">
    <property type="entry name" value="Acyl_transf_3_dom"/>
</dbReference>
<feature type="transmembrane region" description="Helical" evidence="1">
    <location>
        <begin position="229"/>
        <end position="262"/>
    </location>
</feature>
<organism evidence="4 5">
    <name type="scientific">Hoeflea alexandrii</name>
    <dbReference type="NCBI Taxonomy" id="288436"/>
    <lineage>
        <taxon>Bacteria</taxon>
        <taxon>Pseudomonadati</taxon>
        <taxon>Pseudomonadota</taxon>
        <taxon>Alphaproteobacteria</taxon>
        <taxon>Hyphomicrobiales</taxon>
        <taxon>Rhizobiaceae</taxon>
        <taxon>Hoeflea</taxon>
    </lineage>
</organism>
<evidence type="ECO:0000259" key="3">
    <source>
        <dbReference type="Pfam" id="PF01757"/>
    </source>
</evidence>
<keyword evidence="5" id="KW-1185">Reference proteome</keyword>
<keyword evidence="4" id="KW-0808">Transferase</keyword>
<dbReference type="PANTHER" id="PTHR23028">
    <property type="entry name" value="ACETYLTRANSFERASE"/>
    <property type="match status" value="1"/>
</dbReference>
<feature type="transmembrane region" description="Helical" evidence="1">
    <location>
        <begin position="165"/>
        <end position="182"/>
    </location>
</feature>
<sequence length="365" mass="41228">MRQNYRLFGAWRLLAALLVMAYHFAHHAPDPGPVTTWFEHMLPLLDMFFIMSGFLIFQHYGDMKNTGSNYVRFLIKRLARLYPLHFATLSVFVLFAIAVHAGLLSSASADTRYNLMALPSNLLLLQAWGVNSELTFNYASWSVSGEWFAYLLFPIVLFAFSLRRLMGLALLLVLIVAILEFSDRGATDPYEFWFNTKLWAAYRIAADFVFGALLCAVAARLATPRYCQLFAWAVLGAVFCTMFAGANIYLILALFGVAITLAALADKTDAESTAWLDPLAPVMAVSFGVYMWHPVIELFAYSLFWNRIVAVDDPVLFWLFMPFPALATIVIAVYSARYFERPAGKWMEAALTKAVSERFLDRKTA</sequence>
<feature type="transmembrane region" description="Helical" evidence="1">
    <location>
        <begin position="81"/>
        <end position="103"/>
    </location>
</feature>
<feature type="domain" description="Acyltransferase 3" evidence="3">
    <location>
        <begin position="11"/>
        <end position="334"/>
    </location>
</feature>
<feature type="transmembrane region" description="Helical" evidence="1">
    <location>
        <begin position="41"/>
        <end position="60"/>
    </location>
</feature>
<dbReference type="InterPro" id="IPR050879">
    <property type="entry name" value="Acyltransferase_3"/>
</dbReference>
<dbReference type="Pfam" id="PF01757">
    <property type="entry name" value="Acyl_transf_3"/>
    <property type="match status" value="1"/>
</dbReference>
<evidence type="ECO:0000313" key="4">
    <source>
        <dbReference type="EMBL" id="MCO6408892.1"/>
    </source>
</evidence>
<proteinExistence type="predicted"/>
<feature type="signal peptide" evidence="2">
    <location>
        <begin position="1"/>
        <end position="28"/>
    </location>
</feature>